<dbReference type="Gene3D" id="3.40.50.150">
    <property type="entry name" value="Vaccinia Virus protein VP39"/>
    <property type="match status" value="2"/>
</dbReference>
<evidence type="ECO:0000256" key="3">
    <source>
        <dbReference type="ARBA" id="ARBA00022603"/>
    </source>
</evidence>
<keyword evidence="3 7" id="KW-0489">Methyltransferase</keyword>
<dbReference type="GO" id="GO:0006364">
    <property type="term" value="P:rRNA processing"/>
    <property type="evidence" value="ECO:0007669"/>
    <property type="project" value="UniProtKB-KW"/>
</dbReference>
<dbReference type="SUPFAM" id="SSF53335">
    <property type="entry name" value="S-adenosyl-L-methionine-dependent methyltransferases"/>
    <property type="match status" value="1"/>
</dbReference>
<dbReference type="InterPro" id="IPR007848">
    <property type="entry name" value="Small_mtfrase_dom"/>
</dbReference>
<keyword evidence="5" id="KW-0949">S-adenosyl-L-methionine</keyword>
<feature type="domain" description="Methyltransferase small" evidence="6">
    <location>
        <begin position="160"/>
        <end position="326"/>
    </location>
</feature>
<keyword evidence="1" id="KW-0963">Cytoplasm</keyword>
<dbReference type="AlphaFoldDB" id="A0A4Z1R6S5"/>
<accession>A0A4Z1R6S5</accession>
<dbReference type="RefSeq" id="WP_134674746.1">
    <property type="nucleotide sequence ID" value="NZ_CP039383.2"/>
</dbReference>
<reference evidence="7 8" key="1">
    <citation type="submission" date="2019-01" db="EMBL/GenBank/DDBJ databases">
        <authorList>
            <person name="Zhang S."/>
        </authorList>
    </citation>
    <scope>NUCLEOTIDE SEQUENCE [LARGE SCALE GENOMIC DNA]</scope>
    <source>
        <strain evidence="7 8">1626</strain>
    </source>
</reference>
<dbReference type="CDD" id="cd02440">
    <property type="entry name" value="AdoMet_MTases"/>
    <property type="match status" value="1"/>
</dbReference>
<evidence type="ECO:0000313" key="7">
    <source>
        <dbReference type="EMBL" id="TKS55374.1"/>
    </source>
</evidence>
<keyword evidence="2" id="KW-0698">rRNA processing</keyword>
<evidence type="ECO:0000259" key="6">
    <source>
        <dbReference type="Pfam" id="PF05175"/>
    </source>
</evidence>
<dbReference type="InterPro" id="IPR046977">
    <property type="entry name" value="RsmC/RlmG"/>
</dbReference>
<sequence>MLPFNEGRIARVPDALFLGARAGVALHASQWPQLACVQTFRPQAQALERAGFAVSLDADAGRRWPLVLLLPPRQRDEARALYAQALALADDGATVVVSVANDEGAKSAEADFARIAGPVASLSKHKCRVFWARAGGGGDAALAAQWRQGDAVREVAPGWWSRPGVFAWDRIDAATALLIEHLPSTLAGDVADLGAGAGVIADALLRQCPGVRTVDLYEADARALALAERNLAPHAARATLDFHWHDVTTGLPRRYDAIVSNPPFHAQQREPRPELGQAFVRAAAQALRPRGELWLVANRQLPYEQVLAEGFTDVRSVAGRGAFKVITARRRA</sequence>
<keyword evidence="4 7" id="KW-0808">Transferase</keyword>
<dbReference type="GO" id="GO:0008170">
    <property type="term" value="F:N-methyltransferase activity"/>
    <property type="evidence" value="ECO:0007669"/>
    <property type="project" value="UniProtKB-ARBA"/>
</dbReference>
<dbReference type="PROSITE" id="PS00092">
    <property type="entry name" value="N6_MTASE"/>
    <property type="match status" value="1"/>
</dbReference>
<dbReference type="OrthoDB" id="9816072at2"/>
<dbReference type="GO" id="GO:0032259">
    <property type="term" value="P:methylation"/>
    <property type="evidence" value="ECO:0007669"/>
    <property type="project" value="UniProtKB-KW"/>
</dbReference>
<comment type="caution">
    <text evidence="7">The sequence shown here is derived from an EMBL/GenBank/DDBJ whole genome shotgun (WGS) entry which is preliminary data.</text>
</comment>
<dbReference type="InterPro" id="IPR029063">
    <property type="entry name" value="SAM-dependent_MTases_sf"/>
</dbReference>
<evidence type="ECO:0000313" key="8">
    <source>
        <dbReference type="Proteomes" id="UP000298681"/>
    </source>
</evidence>
<dbReference type="GO" id="GO:0008757">
    <property type="term" value="F:S-adenosylmethionine-dependent methyltransferase activity"/>
    <property type="evidence" value="ECO:0007669"/>
    <property type="project" value="InterPro"/>
</dbReference>
<keyword evidence="8" id="KW-1185">Reference proteome</keyword>
<dbReference type="GO" id="GO:0003676">
    <property type="term" value="F:nucleic acid binding"/>
    <property type="evidence" value="ECO:0007669"/>
    <property type="project" value="InterPro"/>
</dbReference>
<evidence type="ECO:0000256" key="5">
    <source>
        <dbReference type="ARBA" id="ARBA00022691"/>
    </source>
</evidence>
<evidence type="ECO:0000256" key="2">
    <source>
        <dbReference type="ARBA" id="ARBA00022552"/>
    </source>
</evidence>
<dbReference type="PANTHER" id="PTHR47816">
    <property type="entry name" value="RIBOSOMAL RNA SMALL SUBUNIT METHYLTRANSFERASE C"/>
    <property type="match status" value="1"/>
</dbReference>
<dbReference type="InterPro" id="IPR002052">
    <property type="entry name" value="DNA_methylase_N6_adenine_CS"/>
</dbReference>
<evidence type="ECO:0000256" key="4">
    <source>
        <dbReference type="ARBA" id="ARBA00022679"/>
    </source>
</evidence>
<name>A0A4Z1R6S5_9GAMM</name>
<evidence type="ECO:0000256" key="1">
    <source>
        <dbReference type="ARBA" id="ARBA00022490"/>
    </source>
</evidence>
<dbReference type="PANTHER" id="PTHR47816:SF4">
    <property type="entry name" value="RIBOSOMAL RNA SMALL SUBUNIT METHYLTRANSFERASE C"/>
    <property type="match status" value="1"/>
</dbReference>
<proteinExistence type="predicted"/>
<organism evidence="7 8">
    <name type="scientific">Luteimonas yindakuii</name>
    <dbReference type="NCBI Taxonomy" id="2565782"/>
    <lineage>
        <taxon>Bacteria</taxon>
        <taxon>Pseudomonadati</taxon>
        <taxon>Pseudomonadota</taxon>
        <taxon>Gammaproteobacteria</taxon>
        <taxon>Lysobacterales</taxon>
        <taxon>Lysobacteraceae</taxon>
        <taxon>Luteimonas</taxon>
    </lineage>
</organism>
<protein>
    <submittedName>
        <fullName evidence="7">Class I SAM-dependent methyltransferase</fullName>
    </submittedName>
</protein>
<dbReference type="EMBL" id="SPUH01000001">
    <property type="protein sequence ID" value="TKS55374.1"/>
    <property type="molecule type" value="Genomic_DNA"/>
</dbReference>
<gene>
    <name evidence="7" type="ORF">E4582_09275</name>
</gene>
<dbReference type="Pfam" id="PF05175">
    <property type="entry name" value="MTS"/>
    <property type="match status" value="1"/>
</dbReference>
<dbReference type="Proteomes" id="UP000298681">
    <property type="component" value="Unassembled WGS sequence"/>
</dbReference>